<comment type="caution">
    <text evidence="1">The sequence shown here is derived from an EMBL/GenBank/DDBJ whole genome shotgun (WGS) entry which is preliminary data.</text>
</comment>
<sequence>MAHLSKKDLSDLIQKAVNGYMLGQKVEANIPFLDAYKKAHEHQMKEQYNPFIAYGIYDEAKRQADAAEEGKALVFINTISEELRKQFIVEDRVFTAVDEINQRLSQLNSIWKWFNPLNWFKPSAKTAIADLESLKKILLNQTEGTIREAIELWEHDKALDSATANLVAHLKREYGEEPLESRSELSREVKQKLYQPFLDYVHSRTSWLQQLITFIFRNHELSEQKLAFAQTVAEDVQDCRGSYGQLIDQLKTDQEAHAKMSEHHEKKHYNLRENRGYIELPPPSTSSEMGHEPDAHYYFGRFQARTLDIKEGEDSNRSELADAFHKAIEMRM</sequence>
<dbReference type="PATRIC" id="fig|466.6.peg.1206"/>
<evidence type="ECO:0000313" key="2">
    <source>
        <dbReference type="Proteomes" id="UP000054908"/>
    </source>
</evidence>
<dbReference type="OrthoDB" id="5657181at2"/>
<evidence type="ECO:0000313" key="1">
    <source>
        <dbReference type="EMBL" id="KTD28076.1"/>
    </source>
</evidence>
<proteinExistence type="predicted"/>
<dbReference type="Proteomes" id="UP000054908">
    <property type="component" value="Unassembled WGS sequence"/>
</dbReference>
<gene>
    <name evidence="1" type="ORF">Lmac_1135</name>
</gene>
<keyword evidence="2" id="KW-1185">Reference proteome</keyword>
<name>A0A0W0W6U0_9GAMM</name>
<reference evidence="1 2" key="1">
    <citation type="submission" date="2015-11" db="EMBL/GenBank/DDBJ databases">
        <title>Genomic analysis of 38 Legionella species identifies large and diverse effector repertoires.</title>
        <authorList>
            <person name="Burstein D."/>
            <person name="Amaro F."/>
            <person name="Zusman T."/>
            <person name="Lifshitz Z."/>
            <person name="Cohen O."/>
            <person name="Gilbert J.A."/>
            <person name="Pupko T."/>
            <person name="Shuman H.A."/>
            <person name="Segal G."/>
        </authorList>
    </citation>
    <scope>NUCLEOTIDE SEQUENCE [LARGE SCALE GENOMIC DNA]</scope>
    <source>
        <strain evidence="1 2">PX-1-G2-E2</strain>
    </source>
</reference>
<dbReference type="AlphaFoldDB" id="A0A0W0W6U0"/>
<organism evidence="1 2">
    <name type="scientific">Legionella maceachernii</name>
    <dbReference type="NCBI Taxonomy" id="466"/>
    <lineage>
        <taxon>Bacteria</taxon>
        <taxon>Pseudomonadati</taxon>
        <taxon>Pseudomonadota</taxon>
        <taxon>Gammaproteobacteria</taxon>
        <taxon>Legionellales</taxon>
        <taxon>Legionellaceae</taxon>
        <taxon>Legionella</taxon>
    </lineage>
</organism>
<dbReference type="RefSeq" id="WP_058451913.1">
    <property type="nucleotide sequence ID" value="NZ_CAAAIB010000010.1"/>
</dbReference>
<protein>
    <submittedName>
        <fullName evidence="1">Uncharacterized protein</fullName>
    </submittedName>
</protein>
<dbReference type="EMBL" id="LNYL01000027">
    <property type="protein sequence ID" value="KTD28076.1"/>
    <property type="molecule type" value="Genomic_DNA"/>
</dbReference>
<accession>A0A0W0W6U0</accession>